<dbReference type="PROSITE" id="PS00463">
    <property type="entry name" value="ZN2_CY6_FUNGAL_1"/>
    <property type="match status" value="1"/>
</dbReference>
<dbReference type="Proteomes" id="UP000243052">
    <property type="component" value="Chromosome ii"/>
</dbReference>
<dbReference type="GeneID" id="28721879"/>
<evidence type="ECO:0000256" key="7">
    <source>
        <dbReference type="ARBA" id="ARBA00023242"/>
    </source>
</evidence>
<evidence type="ECO:0000313" key="11">
    <source>
        <dbReference type="Proteomes" id="UP000243052"/>
    </source>
</evidence>
<organism evidence="10 11">
    <name type="scientific">Eremothecium sinecaudum</name>
    <dbReference type="NCBI Taxonomy" id="45286"/>
    <lineage>
        <taxon>Eukaryota</taxon>
        <taxon>Fungi</taxon>
        <taxon>Dikarya</taxon>
        <taxon>Ascomycota</taxon>
        <taxon>Saccharomycotina</taxon>
        <taxon>Saccharomycetes</taxon>
        <taxon>Saccharomycetales</taxon>
        <taxon>Saccharomycetaceae</taxon>
        <taxon>Eremothecium</taxon>
    </lineage>
</organism>
<keyword evidence="2" id="KW-0479">Metal-binding</keyword>
<dbReference type="GO" id="GO:0000981">
    <property type="term" value="F:DNA-binding transcription factor activity, RNA polymerase II-specific"/>
    <property type="evidence" value="ECO:0007669"/>
    <property type="project" value="InterPro"/>
</dbReference>
<keyword evidence="5" id="KW-0238">DNA-binding</keyword>
<dbReference type="PANTHER" id="PTHR46910">
    <property type="entry name" value="TRANSCRIPTION FACTOR PDR1"/>
    <property type="match status" value="1"/>
</dbReference>
<evidence type="ECO:0000256" key="4">
    <source>
        <dbReference type="ARBA" id="ARBA00023015"/>
    </source>
</evidence>
<accession>A0A120K0W1</accession>
<dbReference type="RefSeq" id="XP_017985717.1">
    <property type="nucleotide sequence ID" value="XM_018130187.1"/>
</dbReference>
<evidence type="ECO:0000256" key="2">
    <source>
        <dbReference type="ARBA" id="ARBA00022723"/>
    </source>
</evidence>
<dbReference type="SUPFAM" id="SSF57701">
    <property type="entry name" value="Zn2/Cys6 DNA-binding domain"/>
    <property type="match status" value="1"/>
</dbReference>
<name>A0A120K0W1_9SACH</name>
<dbReference type="SMART" id="SM00066">
    <property type="entry name" value="GAL4"/>
    <property type="match status" value="1"/>
</dbReference>
<feature type="compositionally biased region" description="Polar residues" evidence="8">
    <location>
        <begin position="130"/>
        <end position="147"/>
    </location>
</feature>
<dbReference type="GO" id="GO:0008270">
    <property type="term" value="F:zinc ion binding"/>
    <property type="evidence" value="ECO:0007669"/>
    <property type="project" value="InterPro"/>
</dbReference>
<gene>
    <name evidence="10" type="ORF">AW171_hschr2237</name>
</gene>
<dbReference type="Pfam" id="PF00172">
    <property type="entry name" value="Zn_clus"/>
    <property type="match status" value="1"/>
</dbReference>
<evidence type="ECO:0000256" key="3">
    <source>
        <dbReference type="ARBA" id="ARBA00022833"/>
    </source>
</evidence>
<evidence type="ECO:0000256" key="5">
    <source>
        <dbReference type="ARBA" id="ARBA00023125"/>
    </source>
</evidence>
<dbReference type="STRING" id="45286.A0A120K0W1"/>
<sequence length="857" mass="97496">MSEMDSRVPRKRVSKACDTCRAKKIKCDGKDPCLNCEKYSLCCTYTYVMKKRQAASTRVSNRKLLGDLSSRLHRLEQLLVDVSSKLQGQDTEGQRLEGFGGNAEIHSPVAASDYDSDEVSDDVSIDKSSRQQQTRGTTDIESSPLHTASDVSDAQCLKGSQLPVLCPDKADTYFGNHSSIGIFSKRGLSYLHMAYGKSADFLLPLIRLNNFVKMNHEMFYAKFLSPRTLNLIPPWPTKEQCEELFQVFLYKVLPLYPVISPDQATAVFSRINESIEDLNITDQFLVGTIMLLAVVVKGFNTKEEINSKWDEMGNNMLIRTVNIVQSTWTSSVPDPIGYMQALIFLCIYLENSPVPRMTYLQLASAIRIGQTLGLHRRETYMNIKDPVEKRRRLDIWWWCYRYDKMFSAFTGKPSLIHEHDNTSFNDWDFYQLLHWQVYPNAGYDFQPNPPAGFELEKQLSGLLDYASKHSIHCLAQTLPYHYYKLYSIQGYAYVKLLCSKASTELSPEGRFQCIKDIVERLDTLKESLPEILKPNYNLESIAEMHAKLVLMRQADEDIPLVNHIYSKILIFYIKFYWTYTLVCCSVVQTPWVRSTLPETIKIAKPYPFLADSAENAANLLKLVDHMFSHDEHSHMLTELLMGYLCGFLSVVGSMFLQDEFELKYLLLLTQCSNTVVSVARRRRGIYTFKWAIVALVTIHILKLAVGKYNMRVSALNSDANVLDTASYTETLDSLHEMLHESCILYSNCFDDSKSAASAINMWPIKNSQPGDWFGNKNPDPSLAGTPVEGYHAGNLENLSDITLAGLPPMSNPHYVELPLFDINPNSIVEEVLANVDVDFNFDGLFLNDDALEGPRFY</sequence>
<evidence type="ECO:0000256" key="1">
    <source>
        <dbReference type="ARBA" id="ARBA00004123"/>
    </source>
</evidence>
<dbReference type="SMART" id="SM00906">
    <property type="entry name" value="Fungal_trans"/>
    <property type="match status" value="1"/>
</dbReference>
<evidence type="ECO:0000256" key="8">
    <source>
        <dbReference type="SAM" id="MobiDB-lite"/>
    </source>
</evidence>
<dbReference type="GO" id="GO:0003677">
    <property type="term" value="F:DNA binding"/>
    <property type="evidence" value="ECO:0007669"/>
    <property type="project" value="UniProtKB-KW"/>
</dbReference>
<dbReference type="PROSITE" id="PS50048">
    <property type="entry name" value="ZN2_CY6_FUNGAL_2"/>
    <property type="match status" value="1"/>
</dbReference>
<evidence type="ECO:0000313" key="10">
    <source>
        <dbReference type="EMBL" id="AMD18721.1"/>
    </source>
</evidence>
<dbReference type="AlphaFoldDB" id="A0A120K0W1"/>
<dbReference type="CDD" id="cd00067">
    <property type="entry name" value="GAL4"/>
    <property type="match status" value="1"/>
</dbReference>
<dbReference type="InterPro" id="IPR050987">
    <property type="entry name" value="AtrR-like"/>
</dbReference>
<dbReference type="Pfam" id="PF04082">
    <property type="entry name" value="Fungal_trans"/>
    <property type="match status" value="1"/>
</dbReference>
<dbReference type="GO" id="GO:0005634">
    <property type="term" value="C:nucleus"/>
    <property type="evidence" value="ECO:0007669"/>
    <property type="project" value="UniProtKB-SubCell"/>
</dbReference>
<keyword evidence="7" id="KW-0539">Nucleus</keyword>
<keyword evidence="4" id="KW-0805">Transcription regulation</keyword>
<keyword evidence="11" id="KW-1185">Reference proteome</keyword>
<evidence type="ECO:0000256" key="6">
    <source>
        <dbReference type="ARBA" id="ARBA00023163"/>
    </source>
</evidence>
<dbReference type="InterPro" id="IPR036864">
    <property type="entry name" value="Zn2-C6_fun-type_DNA-bd_sf"/>
</dbReference>
<keyword evidence="3" id="KW-0862">Zinc</keyword>
<dbReference type="GO" id="GO:0006351">
    <property type="term" value="P:DNA-templated transcription"/>
    <property type="evidence" value="ECO:0007669"/>
    <property type="project" value="InterPro"/>
</dbReference>
<reference evidence="10 11" key="1">
    <citation type="submission" date="2016-01" db="EMBL/GenBank/DDBJ databases">
        <title>Genome sequence of the yeast Holleya sinecauda.</title>
        <authorList>
            <person name="Dietrich F.S."/>
        </authorList>
    </citation>
    <scope>NUCLEOTIDE SEQUENCE [LARGE SCALE GENOMIC DNA]</scope>
    <source>
        <strain evidence="10 11">ATCC 58844</strain>
    </source>
</reference>
<feature type="compositionally biased region" description="Acidic residues" evidence="8">
    <location>
        <begin position="114"/>
        <end position="123"/>
    </location>
</feature>
<dbReference type="EMBL" id="CP014242">
    <property type="protein sequence ID" value="AMD18721.1"/>
    <property type="molecule type" value="Genomic_DNA"/>
</dbReference>
<dbReference type="CDD" id="cd12148">
    <property type="entry name" value="fungal_TF_MHR"/>
    <property type="match status" value="1"/>
</dbReference>
<dbReference type="PANTHER" id="PTHR46910:SF37">
    <property type="entry name" value="ZN(II)2CYS6 TRANSCRIPTION FACTOR (EUROFUNG)"/>
    <property type="match status" value="1"/>
</dbReference>
<dbReference type="OrthoDB" id="5600212at2759"/>
<proteinExistence type="predicted"/>
<feature type="region of interest" description="Disordered" evidence="8">
    <location>
        <begin position="110"/>
        <end position="147"/>
    </location>
</feature>
<feature type="domain" description="Zn(2)-C6 fungal-type" evidence="9">
    <location>
        <begin position="16"/>
        <end position="45"/>
    </location>
</feature>
<evidence type="ECO:0000259" key="9">
    <source>
        <dbReference type="PROSITE" id="PS50048"/>
    </source>
</evidence>
<comment type="subcellular location">
    <subcellularLocation>
        <location evidence="1">Nucleus</location>
    </subcellularLocation>
</comment>
<protein>
    <submittedName>
        <fullName evidence="10">HBL181Cp</fullName>
    </submittedName>
</protein>
<keyword evidence="6" id="KW-0804">Transcription</keyword>
<dbReference type="GO" id="GO:0045944">
    <property type="term" value="P:positive regulation of transcription by RNA polymerase II"/>
    <property type="evidence" value="ECO:0007669"/>
    <property type="project" value="UniProtKB-ARBA"/>
</dbReference>
<dbReference type="Gene3D" id="4.10.240.10">
    <property type="entry name" value="Zn(2)-C6 fungal-type DNA-binding domain"/>
    <property type="match status" value="1"/>
</dbReference>
<dbReference type="InterPro" id="IPR001138">
    <property type="entry name" value="Zn2Cys6_DnaBD"/>
</dbReference>
<dbReference type="InterPro" id="IPR007219">
    <property type="entry name" value="XnlR_reg_dom"/>
</dbReference>